<evidence type="ECO:0000313" key="14">
    <source>
        <dbReference type="EMBL" id="CAD8956889.1"/>
    </source>
</evidence>
<sequence length="771" mass="86301">MLHFIRSWALDLVLHILVYLTLFLVAAFYAARSYRRRHDPEQAPFARVEEGKTYTPGNEEPPKRTSWRADHTEYTWSDAMSEFGDFAREPVPFLMETANVDDDAVHHRAGLEARLYLHFMKSMLMFFGVVAGLVMVVILPANCLNAKASWMPYGDYAQTTANGFRHPEKALVLHLLCSLFIATCVLVVVYLMREHLLSFARGLHKSEAATPPVQAYTVEMQGMRVSPPVTEAEVATVINSDPRLRQERMCIAIANDVTEIVDKVDEQKELIESLARYKEQLENEGVRPTMLVGPLSFVYCGERVDAIEHLQKGIRALDEDIDAARGKRLVGTGTAFVTFRTRGAAQQCVRVLGDARSSNKRLGVPSIGQGPTNLCRNPAVWSVKMASKPQDVCWRNLRYSAFQHTMLLLLGFVFLLVTLSFVVTPLFFIQVFLSLEQITEDEIEKGPQPPAHFAAFAPKKMSGGWMTTFVVSLLTPLSILFINFFVMPALVKWTVRHSGHRTNSGVRSSEFALVFFFMIVNLLFIPALSLGSLEELLEITGWVPLDKILASVVLYGSAGAFFIDYTAQCALLATAFYFMYHTNAPRIHDWASGGTGDKLHWNFDFSYFYSSILSVLAIGLMFSVTVPLLMPFVALCVFTRYYTDKWQLITAHSSKNPDPSPERTASSVFVSLILVAALAEAAFGGWLTIQGCNDLATFAWLASLLLLIVIAVPWTRRRFVTVSDTWLGGEDEHPETMDAPAPVSYMGSYENPYEKRDEAGGKRDSLGKHNL</sequence>
<feature type="transmembrane region" description="Helical" evidence="9">
    <location>
        <begin position="407"/>
        <end position="433"/>
    </location>
</feature>
<reference evidence="13" key="1">
    <citation type="submission" date="2021-01" db="EMBL/GenBank/DDBJ databases">
        <authorList>
            <person name="Corre E."/>
            <person name="Pelletier E."/>
            <person name="Niang G."/>
            <person name="Scheremetjew M."/>
            <person name="Finn R."/>
            <person name="Kale V."/>
            <person name="Holt S."/>
            <person name="Cochrane G."/>
            <person name="Meng A."/>
            <person name="Brown T."/>
            <person name="Cohen L."/>
        </authorList>
    </citation>
    <scope>NUCLEOTIDE SEQUENCE</scope>
    <source>
        <strain evidence="13">CCMP441</strain>
        <strain evidence="14">CCMP644</strain>
    </source>
</reference>
<feature type="transmembrane region" description="Helical" evidence="9">
    <location>
        <begin position="626"/>
        <end position="643"/>
    </location>
</feature>
<keyword evidence="4 9" id="KW-0812">Transmembrane</keyword>
<dbReference type="Pfam" id="PF13967">
    <property type="entry name" value="RSN1_TM"/>
    <property type="match status" value="1"/>
</dbReference>
<accession>A0A6U4V9T7</accession>
<feature type="transmembrane region" description="Helical" evidence="9">
    <location>
        <begin position="123"/>
        <end position="141"/>
    </location>
</feature>
<feature type="region of interest" description="Disordered" evidence="8">
    <location>
        <begin position="748"/>
        <end position="771"/>
    </location>
</feature>
<evidence type="ECO:0000256" key="6">
    <source>
        <dbReference type="ARBA" id="ARBA00023136"/>
    </source>
</evidence>
<keyword evidence="3" id="KW-0813">Transport</keyword>
<dbReference type="Pfam" id="PF02714">
    <property type="entry name" value="RSN1_7TM"/>
    <property type="match status" value="1"/>
</dbReference>
<dbReference type="Pfam" id="PF14703">
    <property type="entry name" value="PHM7_cyt"/>
    <property type="match status" value="1"/>
</dbReference>
<feature type="transmembrane region" description="Helical" evidence="9">
    <location>
        <begin position="695"/>
        <end position="714"/>
    </location>
</feature>
<feature type="domain" description="CSC1/OSCA1-like cytosolic" evidence="12">
    <location>
        <begin position="251"/>
        <end position="396"/>
    </location>
</feature>
<feature type="compositionally biased region" description="Basic and acidic residues" evidence="8">
    <location>
        <begin position="752"/>
        <end position="771"/>
    </location>
</feature>
<dbReference type="GO" id="GO:0005886">
    <property type="term" value="C:plasma membrane"/>
    <property type="evidence" value="ECO:0007669"/>
    <property type="project" value="TreeGrafter"/>
</dbReference>
<feature type="transmembrane region" description="Helical" evidence="9">
    <location>
        <begin position="553"/>
        <end position="580"/>
    </location>
</feature>
<dbReference type="PANTHER" id="PTHR13018">
    <property type="entry name" value="PROBABLE MEMBRANE PROTEIN DUF221-RELATED"/>
    <property type="match status" value="1"/>
</dbReference>
<evidence type="ECO:0000259" key="11">
    <source>
        <dbReference type="Pfam" id="PF13967"/>
    </source>
</evidence>
<comment type="similarity">
    <text evidence="2">Belongs to the CSC1 (TC 1.A.17) family.</text>
</comment>
<feature type="coiled-coil region" evidence="7">
    <location>
        <begin position="264"/>
        <end position="327"/>
    </location>
</feature>
<evidence type="ECO:0000313" key="13">
    <source>
        <dbReference type="EMBL" id="CAD8745536.1"/>
    </source>
</evidence>
<keyword evidence="6 9" id="KW-0472">Membrane</keyword>
<feature type="transmembrane region" description="Helical" evidence="9">
    <location>
        <begin position="469"/>
        <end position="491"/>
    </location>
</feature>
<evidence type="ECO:0000259" key="12">
    <source>
        <dbReference type="Pfam" id="PF14703"/>
    </source>
</evidence>
<feature type="domain" description="CSC1/OSCA1-like 7TM region" evidence="10">
    <location>
        <begin position="410"/>
        <end position="655"/>
    </location>
</feature>
<dbReference type="GO" id="GO:0005227">
    <property type="term" value="F:calcium-activated cation channel activity"/>
    <property type="evidence" value="ECO:0007669"/>
    <property type="project" value="InterPro"/>
</dbReference>
<feature type="transmembrane region" description="Helical" evidence="9">
    <location>
        <begin position="171"/>
        <end position="192"/>
    </location>
</feature>
<feature type="transmembrane region" description="Helical" evidence="9">
    <location>
        <begin position="12"/>
        <end position="31"/>
    </location>
</feature>
<dbReference type="EMBL" id="HBFX01018868">
    <property type="protein sequence ID" value="CAD8956889.1"/>
    <property type="molecule type" value="Transcribed_RNA"/>
</dbReference>
<evidence type="ECO:0000256" key="4">
    <source>
        <dbReference type="ARBA" id="ARBA00022692"/>
    </source>
</evidence>
<evidence type="ECO:0000256" key="7">
    <source>
        <dbReference type="SAM" id="Coils"/>
    </source>
</evidence>
<name>A0A6U4V9T7_HEMAN</name>
<proteinExistence type="inferred from homology"/>
<dbReference type="InterPro" id="IPR045122">
    <property type="entry name" value="Csc1-like"/>
</dbReference>
<organism evidence="13">
    <name type="scientific">Hemiselmis andersenii</name>
    <name type="common">Cryptophyte alga</name>
    <dbReference type="NCBI Taxonomy" id="464988"/>
    <lineage>
        <taxon>Eukaryota</taxon>
        <taxon>Cryptophyceae</taxon>
        <taxon>Cryptomonadales</taxon>
        <taxon>Hemiselmidaceae</taxon>
        <taxon>Hemiselmis</taxon>
    </lineage>
</organism>
<dbReference type="EMBL" id="HBFK01019411">
    <property type="protein sequence ID" value="CAD8745536.1"/>
    <property type="molecule type" value="Transcribed_RNA"/>
</dbReference>
<dbReference type="InterPro" id="IPR027815">
    <property type="entry name" value="CSC1/OSCA1-like_cyt"/>
</dbReference>
<dbReference type="AlphaFoldDB" id="A0A6U4V9T7"/>
<comment type="subcellular location">
    <subcellularLocation>
        <location evidence="1">Membrane</location>
        <topology evidence="1">Multi-pass membrane protein</topology>
    </subcellularLocation>
</comment>
<dbReference type="PANTHER" id="PTHR13018:SF5">
    <property type="entry name" value="RE44586P"/>
    <property type="match status" value="1"/>
</dbReference>
<evidence type="ECO:0000256" key="9">
    <source>
        <dbReference type="SAM" id="Phobius"/>
    </source>
</evidence>
<keyword evidence="7" id="KW-0175">Coiled coil</keyword>
<evidence type="ECO:0000256" key="2">
    <source>
        <dbReference type="ARBA" id="ARBA00007779"/>
    </source>
</evidence>
<evidence type="ECO:0000256" key="5">
    <source>
        <dbReference type="ARBA" id="ARBA00022989"/>
    </source>
</evidence>
<evidence type="ECO:0000256" key="1">
    <source>
        <dbReference type="ARBA" id="ARBA00004141"/>
    </source>
</evidence>
<dbReference type="InterPro" id="IPR003864">
    <property type="entry name" value="CSC1/OSCA1-like_7TM"/>
</dbReference>
<gene>
    <name evidence="14" type="ORF">HAND00432_LOCUS11427</name>
    <name evidence="13" type="ORF">HAND1043_LOCUS12031</name>
</gene>
<evidence type="ECO:0000256" key="3">
    <source>
        <dbReference type="ARBA" id="ARBA00022448"/>
    </source>
</evidence>
<evidence type="ECO:0008006" key="15">
    <source>
        <dbReference type="Google" id="ProtNLM"/>
    </source>
</evidence>
<dbReference type="InterPro" id="IPR032880">
    <property type="entry name" value="CSC1/OSCA1-like_N"/>
</dbReference>
<evidence type="ECO:0000256" key="8">
    <source>
        <dbReference type="SAM" id="MobiDB-lite"/>
    </source>
</evidence>
<keyword evidence="5 9" id="KW-1133">Transmembrane helix</keyword>
<feature type="transmembrane region" description="Helical" evidence="9">
    <location>
        <begin position="664"/>
        <end position="689"/>
    </location>
</feature>
<feature type="domain" description="CSC1/OSCA1-like N-terminal transmembrane" evidence="11">
    <location>
        <begin position="66"/>
        <end position="190"/>
    </location>
</feature>
<protein>
    <recommendedName>
        <fullName evidence="15">CSC1/OSCA1-like 7TM region domain-containing protein</fullName>
    </recommendedName>
</protein>
<feature type="transmembrane region" description="Helical" evidence="9">
    <location>
        <begin position="511"/>
        <end position="533"/>
    </location>
</feature>
<feature type="region of interest" description="Disordered" evidence="8">
    <location>
        <begin position="45"/>
        <end position="66"/>
    </location>
</feature>
<evidence type="ECO:0000259" key="10">
    <source>
        <dbReference type="Pfam" id="PF02714"/>
    </source>
</evidence>